<dbReference type="EMBL" id="BAAAQD010000013">
    <property type="protein sequence ID" value="GAA1536448.1"/>
    <property type="molecule type" value="Genomic_DNA"/>
</dbReference>
<accession>A0ABN2BB82</accession>
<comment type="caution">
    <text evidence="2">The sequence shown here is derived from an EMBL/GenBank/DDBJ whole genome shotgun (WGS) entry which is preliminary data.</text>
</comment>
<reference evidence="2 3" key="1">
    <citation type="journal article" date="2019" name="Int. J. Syst. Evol. Microbiol.">
        <title>The Global Catalogue of Microorganisms (GCM) 10K type strain sequencing project: providing services to taxonomists for standard genome sequencing and annotation.</title>
        <authorList>
            <consortium name="The Broad Institute Genomics Platform"/>
            <consortium name="The Broad Institute Genome Sequencing Center for Infectious Disease"/>
            <person name="Wu L."/>
            <person name="Ma J."/>
        </authorList>
    </citation>
    <scope>NUCLEOTIDE SEQUENCE [LARGE SCALE GENOMIC DNA]</scope>
    <source>
        <strain evidence="2 3">JCM 15933</strain>
    </source>
</reference>
<feature type="transmembrane region" description="Helical" evidence="1">
    <location>
        <begin position="42"/>
        <end position="62"/>
    </location>
</feature>
<evidence type="ECO:0000313" key="3">
    <source>
        <dbReference type="Proteomes" id="UP001501470"/>
    </source>
</evidence>
<keyword evidence="1" id="KW-0472">Membrane</keyword>
<evidence type="ECO:0000313" key="2">
    <source>
        <dbReference type="EMBL" id="GAA1536448.1"/>
    </source>
</evidence>
<dbReference type="Proteomes" id="UP001501470">
    <property type="component" value="Unassembled WGS sequence"/>
</dbReference>
<evidence type="ECO:0000256" key="1">
    <source>
        <dbReference type="SAM" id="Phobius"/>
    </source>
</evidence>
<feature type="transmembrane region" description="Helical" evidence="1">
    <location>
        <begin position="74"/>
        <end position="96"/>
    </location>
</feature>
<gene>
    <name evidence="2" type="ORF">GCM10009827_063750</name>
</gene>
<feature type="transmembrane region" description="Helical" evidence="1">
    <location>
        <begin position="20"/>
        <end position="36"/>
    </location>
</feature>
<dbReference type="RefSeq" id="WP_344506010.1">
    <property type="nucleotide sequence ID" value="NZ_BAAAQD010000013.1"/>
</dbReference>
<sequence>MQDTGMDRTSVSVPERRDGWIGVAVAWVCVSLIELVNVPNEAMLALLVMPVELVLWLVAGWLTLRLTFRTRQSLLRTVVALGLAVSCAHFTNWSLFHPVSYYVTHKYAFDAVAAHVREGAIGSSDDYYGSDLPLYLRDLSTTGKAAVIGRRDGRPVVFLPQFLGIPDDAAGYAFFDGPTSPSIEVDLFGARANLTGGINLRDGWWYLRPGD</sequence>
<proteinExistence type="predicted"/>
<keyword evidence="1" id="KW-0812">Transmembrane</keyword>
<keyword evidence="1" id="KW-1133">Transmembrane helix</keyword>
<keyword evidence="3" id="KW-1185">Reference proteome</keyword>
<organism evidence="2 3">
    <name type="scientific">Dactylosporangium maewongense</name>
    <dbReference type="NCBI Taxonomy" id="634393"/>
    <lineage>
        <taxon>Bacteria</taxon>
        <taxon>Bacillati</taxon>
        <taxon>Actinomycetota</taxon>
        <taxon>Actinomycetes</taxon>
        <taxon>Micromonosporales</taxon>
        <taxon>Micromonosporaceae</taxon>
        <taxon>Dactylosporangium</taxon>
    </lineage>
</organism>
<name>A0ABN2BB82_9ACTN</name>
<protein>
    <submittedName>
        <fullName evidence="2">Uncharacterized protein</fullName>
    </submittedName>
</protein>